<name>A0A671P4X1_9TELE</name>
<evidence type="ECO:0000313" key="4">
    <source>
        <dbReference type="Proteomes" id="UP000472260"/>
    </source>
</evidence>
<dbReference type="Gene3D" id="3.10.100.10">
    <property type="entry name" value="Mannose-Binding Protein A, subunit A"/>
    <property type="match status" value="1"/>
</dbReference>
<dbReference type="InterPro" id="IPR001304">
    <property type="entry name" value="C-type_lectin-like"/>
</dbReference>
<protein>
    <recommendedName>
        <fullName evidence="2">C-type lectin domain-containing protein</fullName>
    </recommendedName>
</protein>
<dbReference type="PANTHER" id="PTHR45784:SF3">
    <property type="entry name" value="C-TYPE LECTIN DOMAIN FAMILY 4 MEMBER K-LIKE-RELATED"/>
    <property type="match status" value="1"/>
</dbReference>
<evidence type="ECO:0000313" key="3">
    <source>
        <dbReference type="Ensembl" id="ENSSANP00000051024.1"/>
    </source>
</evidence>
<dbReference type="AlphaFoldDB" id="A0A671P4X1"/>
<dbReference type="PANTHER" id="PTHR45784">
    <property type="entry name" value="C-TYPE LECTIN DOMAIN FAMILY 20 MEMBER A-RELATED"/>
    <property type="match status" value="1"/>
</dbReference>
<feature type="transmembrane region" description="Helical" evidence="1">
    <location>
        <begin position="29"/>
        <end position="52"/>
    </location>
</feature>
<proteinExistence type="predicted"/>
<dbReference type="SMART" id="SM00034">
    <property type="entry name" value="CLECT"/>
    <property type="match status" value="1"/>
</dbReference>
<evidence type="ECO:0000256" key="1">
    <source>
        <dbReference type="SAM" id="Phobius"/>
    </source>
</evidence>
<keyword evidence="1" id="KW-1133">Transmembrane helix</keyword>
<feature type="domain" description="C-type lectin" evidence="2">
    <location>
        <begin position="73"/>
        <end position="182"/>
    </location>
</feature>
<dbReference type="Pfam" id="PF00059">
    <property type="entry name" value="Lectin_C"/>
    <property type="match status" value="1"/>
</dbReference>
<accession>A0A671P4X1</accession>
<evidence type="ECO:0000259" key="2">
    <source>
        <dbReference type="PROSITE" id="PS50041"/>
    </source>
</evidence>
<dbReference type="InterPro" id="IPR016186">
    <property type="entry name" value="C-type_lectin-like/link_sf"/>
</dbReference>
<keyword evidence="1" id="KW-0472">Membrane</keyword>
<keyword evidence="1" id="KW-0812">Transmembrane</keyword>
<sequence length="189" mass="21373">MEISLAVSTLIFCSGGGFPSKKLNETRFVLLLISMLCLSTGLFSKTFCYFTLIQDPKTWTEAQSYCKNLGSKFVFNNAKLTWRDAQLHCRKNHVDLASISDGFENSALVQLLTHNYSQYEAWIGLSKNLWLWSDQSKVSWLSVKWAEGEPDNTDGNEKCGLVRETGLIGDEDCLHHLPFFCDKLESVTV</sequence>
<organism evidence="3 4">
    <name type="scientific">Sinocyclocheilus anshuiensis</name>
    <dbReference type="NCBI Taxonomy" id="1608454"/>
    <lineage>
        <taxon>Eukaryota</taxon>
        <taxon>Metazoa</taxon>
        <taxon>Chordata</taxon>
        <taxon>Craniata</taxon>
        <taxon>Vertebrata</taxon>
        <taxon>Euteleostomi</taxon>
        <taxon>Actinopterygii</taxon>
        <taxon>Neopterygii</taxon>
        <taxon>Teleostei</taxon>
        <taxon>Ostariophysi</taxon>
        <taxon>Cypriniformes</taxon>
        <taxon>Cyprinidae</taxon>
        <taxon>Cyprininae</taxon>
        <taxon>Sinocyclocheilus</taxon>
    </lineage>
</organism>
<reference evidence="3" key="1">
    <citation type="submission" date="2025-08" db="UniProtKB">
        <authorList>
            <consortium name="Ensembl"/>
        </authorList>
    </citation>
    <scope>IDENTIFICATION</scope>
</reference>
<dbReference type="InterPro" id="IPR016187">
    <property type="entry name" value="CTDL_fold"/>
</dbReference>
<dbReference type="Ensembl" id="ENSSANT00000054230.1">
    <property type="protein sequence ID" value="ENSSANP00000051024.1"/>
    <property type="gene ID" value="ENSSANG00000025591.1"/>
</dbReference>
<reference evidence="3" key="2">
    <citation type="submission" date="2025-09" db="UniProtKB">
        <authorList>
            <consortium name="Ensembl"/>
        </authorList>
    </citation>
    <scope>IDENTIFICATION</scope>
</reference>
<dbReference type="SUPFAM" id="SSF56436">
    <property type="entry name" value="C-type lectin-like"/>
    <property type="match status" value="2"/>
</dbReference>
<dbReference type="PROSITE" id="PS50041">
    <property type="entry name" value="C_TYPE_LECTIN_2"/>
    <property type="match status" value="1"/>
</dbReference>
<keyword evidence="4" id="KW-1185">Reference proteome</keyword>
<dbReference type="Proteomes" id="UP000472260">
    <property type="component" value="Unassembled WGS sequence"/>
</dbReference>